<evidence type="ECO:0000313" key="3">
    <source>
        <dbReference type="EMBL" id="CDW79637.1"/>
    </source>
</evidence>
<feature type="coiled-coil region" evidence="1">
    <location>
        <begin position="738"/>
        <end position="765"/>
    </location>
</feature>
<feature type="region of interest" description="Disordered" evidence="2">
    <location>
        <begin position="89"/>
        <end position="160"/>
    </location>
</feature>
<feature type="region of interest" description="Disordered" evidence="2">
    <location>
        <begin position="936"/>
        <end position="957"/>
    </location>
</feature>
<feature type="coiled-coil region" evidence="1">
    <location>
        <begin position="635"/>
        <end position="697"/>
    </location>
</feature>
<dbReference type="InParanoid" id="A0A078ADM7"/>
<feature type="compositionally biased region" description="Basic residues" evidence="2">
    <location>
        <begin position="99"/>
        <end position="114"/>
    </location>
</feature>
<dbReference type="AlphaFoldDB" id="A0A078ADM7"/>
<keyword evidence="1" id="KW-0175">Coiled coil</keyword>
<dbReference type="EMBL" id="CCKQ01008196">
    <property type="protein sequence ID" value="CDW79637.1"/>
    <property type="molecule type" value="Genomic_DNA"/>
</dbReference>
<accession>A0A078ADM7</accession>
<feature type="compositionally biased region" description="Low complexity" evidence="2">
    <location>
        <begin position="128"/>
        <end position="140"/>
    </location>
</feature>
<name>A0A078ADM7_STYLE</name>
<feature type="region of interest" description="Disordered" evidence="2">
    <location>
        <begin position="1"/>
        <end position="47"/>
    </location>
</feature>
<dbReference type="Proteomes" id="UP000039865">
    <property type="component" value="Unassembled WGS sequence"/>
</dbReference>
<evidence type="ECO:0000256" key="1">
    <source>
        <dbReference type="SAM" id="Coils"/>
    </source>
</evidence>
<feature type="region of interest" description="Disordered" evidence="2">
    <location>
        <begin position="1007"/>
        <end position="1034"/>
    </location>
</feature>
<reference evidence="3 4" key="1">
    <citation type="submission" date="2014-06" db="EMBL/GenBank/DDBJ databases">
        <authorList>
            <person name="Swart Estienne"/>
        </authorList>
    </citation>
    <scope>NUCLEOTIDE SEQUENCE [LARGE SCALE GENOMIC DNA]</scope>
    <source>
        <strain evidence="3 4">130c</strain>
    </source>
</reference>
<feature type="compositionally biased region" description="Polar residues" evidence="2">
    <location>
        <begin position="936"/>
        <end position="948"/>
    </location>
</feature>
<proteinExistence type="predicted"/>
<sequence>MKKQVSKGQIQKPGPQPIVLRSSKSKENLSHKQSLSPKGQEGTGMFSPQKMTLQKNLFQGYMKIKDINSTKNSNKNSFFQTIIDKNAPKQDIKNSKAQSKLRKSSSKKSKKRVSKITSQQNIMVDQQSLSNFSGGSSLSTRSKKRTPFDSPNNQQDGANLRLVDQQSVRTMLIQNQQQRLDNKGPKQKLRISEKLYSGSRVKNQMLNQRGSVKPQNQLHFMTSSIEDIDHMYNRHFQSYQDTFDEDLLNSLSQTTMENQEKLNRVKPYFNNKNIVLRSSTLSQNSDEKKHMFQSIKPPKHNQNLNQFKSVNTSNKQSIIVSPSKIELYHQSTNPSNERPNAGNIINKHSFNPQSYFQSAKLLQKQKQDQAIGLKSRNVINNNFMVNTKLGQTAPLIQNWQGNSVSYNNRANNTLSPDNHLGLQSVKNLHQTLNAVTQQNCSQNLSKLSGKQKNKLVIKSNGQFSHKNIKNESKDEIKKKQIQNAVMKKLQHNFQVSFTNSFQHSSMAKDGIEKISPIKDETESIRDYDNLEILQKMFEEQKMQIQEKCGLLNNQFLSQINQINKKFSDIKRSKDDDVLDKLNLVKNTQLDLSLFLDDSVKNLMEKMILVQDECFNQLFSDKKDLTNRVFTIQSQLNQTNQILIQTQKELEDINRNENETRSQIQAMTQQIDERDDMIERLEYEIEIAKKKYKELFKQQMQLPGNKKSSAMPKRFSGISDNQNSQILTEEEQQEVLEQLQVYQSENEELKGVLQEMQEELDYGKQRENKLMFFLYVLKEQGFPISDVFETEIKDIPTTRFSNQFDDEYKQLYAQLQEERITIKKQKLIDKDYEQFGVKKEEVLAGIPFTDRVYSNVYNQKQDLRQPRKSYDRQNYSRSKMGSYLNLDSEQVSSLIGGDSVIFNTGTFIEPSKRPNQIKRPSIVPKLDILRVYQNKSESDISSMTDNTQKQQEKMKRGPNPRQFKQILDKYNIMTCARNTDDKEWQFQRKLEKAEIAEKLRVSTIQINRNKKSQSKDHQHLVSIQTANKKTEIRKQ</sequence>
<evidence type="ECO:0000313" key="4">
    <source>
        <dbReference type="Proteomes" id="UP000039865"/>
    </source>
</evidence>
<gene>
    <name evidence="3" type="primary">Contig7492.g8005</name>
    <name evidence="3" type="ORF">STYLEM_8627</name>
</gene>
<evidence type="ECO:0000256" key="2">
    <source>
        <dbReference type="SAM" id="MobiDB-lite"/>
    </source>
</evidence>
<organism evidence="3 4">
    <name type="scientific">Stylonychia lemnae</name>
    <name type="common">Ciliate</name>
    <dbReference type="NCBI Taxonomy" id="5949"/>
    <lineage>
        <taxon>Eukaryota</taxon>
        <taxon>Sar</taxon>
        <taxon>Alveolata</taxon>
        <taxon>Ciliophora</taxon>
        <taxon>Intramacronucleata</taxon>
        <taxon>Spirotrichea</taxon>
        <taxon>Stichotrichia</taxon>
        <taxon>Sporadotrichida</taxon>
        <taxon>Oxytrichidae</taxon>
        <taxon>Stylonychinae</taxon>
        <taxon>Stylonychia</taxon>
    </lineage>
</organism>
<keyword evidence="4" id="KW-1185">Reference proteome</keyword>
<protein>
    <submittedName>
        <fullName evidence="3">Uncharacterized protein</fullName>
    </submittedName>
</protein>